<keyword evidence="12" id="KW-1003">Cell membrane</keyword>
<dbReference type="InterPro" id="IPR023754">
    <property type="entry name" value="HemeA_Synthase_type2"/>
</dbReference>
<dbReference type="AlphaFoldDB" id="A0A964T5E7"/>
<dbReference type="PANTHER" id="PTHR23289">
    <property type="entry name" value="CYTOCHROME C OXIDASE ASSEMBLY PROTEIN COX15"/>
    <property type="match status" value="1"/>
</dbReference>
<dbReference type="GO" id="GO:0120547">
    <property type="term" value="F:heme A synthase activity"/>
    <property type="evidence" value="ECO:0007669"/>
    <property type="project" value="UniProtKB-EC"/>
</dbReference>
<evidence type="ECO:0000256" key="1">
    <source>
        <dbReference type="ARBA" id="ARBA00001970"/>
    </source>
</evidence>
<keyword evidence="9 12" id="KW-0472">Membrane</keyword>
<comment type="similarity">
    <text evidence="12">Belongs to the COX15/CtaA family. Type 2 subfamily.</text>
</comment>
<dbReference type="EMBL" id="SPKJ01000039">
    <property type="protein sequence ID" value="MYZ48490.1"/>
    <property type="molecule type" value="Genomic_DNA"/>
</dbReference>
<feature type="transmembrane region" description="Helical" evidence="12">
    <location>
        <begin position="139"/>
        <end position="161"/>
    </location>
</feature>
<dbReference type="Proteomes" id="UP000773614">
    <property type="component" value="Unassembled WGS sequence"/>
</dbReference>
<evidence type="ECO:0000256" key="12">
    <source>
        <dbReference type="HAMAP-Rule" id="MF_01665"/>
    </source>
</evidence>
<proteinExistence type="inferred from homology"/>
<keyword evidence="8 12" id="KW-0350">Heme biosynthesis</keyword>
<protein>
    <recommendedName>
        <fullName evidence="12">Heme A synthase</fullName>
        <shortName evidence="12">HAS</shortName>
        <ecNumber evidence="12">1.17.99.9</ecNumber>
    </recommendedName>
    <alternativeName>
        <fullName evidence="12">Cytochrome aa3-controlling protein</fullName>
    </alternativeName>
</protein>
<feature type="transmembrane region" description="Helical" evidence="12">
    <location>
        <begin position="24"/>
        <end position="44"/>
    </location>
</feature>
<feature type="binding site" description="axial binding residue" evidence="12">
    <location>
        <position position="332"/>
    </location>
    <ligand>
        <name>heme</name>
        <dbReference type="ChEBI" id="CHEBI:30413"/>
    </ligand>
    <ligandPart>
        <name>Fe</name>
        <dbReference type="ChEBI" id="CHEBI:18248"/>
    </ligandPart>
</feature>
<comment type="subcellular location">
    <subcellularLocation>
        <location evidence="12">Cell membrane</location>
        <topology evidence="12">Multi-pass membrane protein</topology>
    </subcellularLocation>
    <subcellularLocation>
        <location evidence="2">Membrane</location>
        <topology evidence="2">Multi-pass membrane protein</topology>
    </subcellularLocation>
</comment>
<evidence type="ECO:0000313" key="14">
    <source>
        <dbReference type="Proteomes" id="UP000773614"/>
    </source>
</evidence>
<keyword evidence="4 12" id="KW-0479">Metal-binding</keyword>
<keyword evidence="6 12" id="KW-0560">Oxidoreductase</keyword>
<feature type="binding site" description="axial binding residue" evidence="12">
    <location>
        <position position="272"/>
    </location>
    <ligand>
        <name>heme</name>
        <dbReference type="ChEBI" id="CHEBI:30413"/>
    </ligand>
    <ligandPart>
        <name>Fe</name>
        <dbReference type="ChEBI" id="CHEBI:18248"/>
    </ligandPart>
</feature>
<evidence type="ECO:0000313" key="13">
    <source>
        <dbReference type="EMBL" id="MYZ48490.1"/>
    </source>
</evidence>
<dbReference type="GO" id="GO:0046872">
    <property type="term" value="F:metal ion binding"/>
    <property type="evidence" value="ECO:0007669"/>
    <property type="project" value="UniProtKB-KW"/>
</dbReference>
<keyword evidence="14" id="KW-1185">Reference proteome</keyword>
<feature type="transmembrane region" description="Helical" evidence="12">
    <location>
        <begin position="330"/>
        <end position="350"/>
    </location>
</feature>
<dbReference type="InterPro" id="IPR003780">
    <property type="entry name" value="COX15/CtaA_fam"/>
</dbReference>
<reference evidence="13" key="1">
    <citation type="submission" date="2019-03" db="EMBL/GenBank/DDBJ databases">
        <title>Afifella sp. nov., isolated from activated sludge.</title>
        <authorList>
            <person name="Li Q."/>
            <person name="Liu Y."/>
        </authorList>
    </citation>
    <scope>NUCLEOTIDE SEQUENCE</scope>
    <source>
        <strain evidence="13">L72</strain>
    </source>
</reference>
<comment type="catalytic activity">
    <reaction evidence="11">
        <text>Fe(II)-heme o + 2 A + H2O = Fe(II)-heme a + 2 AH2</text>
        <dbReference type="Rhea" id="RHEA:63388"/>
        <dbReference type="ChEBI" id="CHEBI:13193"/>
        <dbReference type="ChEBI" id="CHEBI:15377"/>
        <dbReference type="ChEBI" id="CHEBI:17499"/>
        <dbReference type="ChEBI" id="CHEBI:60530"/>
        <dbReference type="ChEBI" id="CHEBI:61715"/>
        <dbReference type="EC" id="1.17.99.9"/>
    </reaction>
    <physiologicalReaction direction="left-to-right" evidence="11">
        <dbReference type="Rhea" id="RHEA:63389"/>
    </physiologicalReaction>
</comment>
<feature type="transmembrane region" description="Helical" evidence="12">
    <location>
        <begin position="110"/>
        <end position="127"/>
    </location>
</feature>
<evidence type="ECO:0000256" key="11">
    <source>
        <dbReference type="ARBA" id="ARBA00048044"/>
    </source>
</evidence>
<dbReference type="HAMAP" id="MF_01665">
    <property type="entry name" value="HemeA_synth_type2"/>
    <property type="match status" value="1"/>
</dbReference>
<organism evidence="13 14">
    <name type="scientific">Propylenella binzhouense</name>
    <dbReference type="NCBI Taxonomy" id="2555902"/>
    <lineage>
        <taxon>Bacteria</taxon>
        <taxon>Pseudomonadati</taxon>
        <taxon>Pseudomonadota</taxon>
        <taxon>Alphaproteobacteria</taxon>
        <taxon>Hyphomicrobiales</taxon>
        <taxon>Propylenellaceae</taxon>
        <taxon>Propylenella</taxon>
    </lineage>
</organism>
<evidence type="ECO:0000256" key="4">
    <source>
        <dbReference type="ARBA" id="ARBA00022723"/>
    </source>
</evidence>
<name>A0A964T5E7_9HYPH</name>
<dbReference type="RefSeq" id="WP_161140838.1">
    <property type="nucleotide sequence ID" value="NZ_SPKJ01000039.1"/>
</dbReference>
<keyword evidence="5 12" id="KW-1133">Transmembrane helix</keyword>
<comment type="function">
    <text evidence="12">Catalyzes the conversion of heme O to heme A by two successive hydroxylations of the methyl group at C8. The first hydroxylation forms heme I, the second hydroxylation results in an unstable dihydroxymethyl group, which spontaneously dehydrates, resulting in the formyl group of heme A.</text>
</comment>
<dbReference type="Pfam" id="PF02628">
    <property type="entry name" value="COX15-CtaA"/>
    <property type="match status" value="1"/>
</dbReference>
<keyword evidence="3 12" id="KW-0812">Transmembrane</keyword>
<keyword evidence="7 12" id="KW-0408">Iron</keyword>
<evidence type="ECO:0000256" key="3">
    <source>
        <dbReference type="ARBA" id="ARBA00022692"/>
    </source>
</evidence>
<accession>A0A964T5E7</accession>
<sequence>MSVSAVPLVDHAAARARREGRGALRVWLGTLIAMVFAMVVVGGATRLTDSGLSITEWKPVVGAVPPLSSSAWTEEFNRYRLTSQYRVLNQDMTLREFKTIYWWEWSHRQLGRLIGAVFLFGLIWAAVTRRVDFRTGTALLGMGVLLGTQGLVGWIMVASGLQPGMTAVAPVKLALHLTLACLFFSALVALYVRIGQQSWTTVPRWTRRAAIGIVVLVFGQIALGALVAGHDAGLTYNTWPLMDGRFVPQGLWPFESVWRSLVDDITTIQFNHRIGAYLLSAAILLYVALSHRLVGETGRRQQRMLLAVVALQVCLGILTLVFVVPLPLALAHQAVALLLLGGSVAHAATLHAA</sequence>
<comment type="cofactor">
    <cofactor evidence="1 12">
        <name>heme b</name>
        <dbReference type="ChEBI" id="CHEBI:60344"/>
    </cofactor>
</comment>
<evidence type="ECO:0000256" key="2">
    <source>
        <dbReference type="ARBA" id="ARBA00004141"/>
    </source>
</evidence>
<evidence type="ECO:0000256" key="10">
    <source>
        <dbReference type="ARBA" id="ARBA00044501"/>
    </source>
</evidence>
<evidence type="ECO:0000256" key="5">
    <source>
        <dbReference type="ARBA" id="ARBA00022989"/>
    </source>
</evidence>
<comment type="pathway">
    <text evidence="10 12">Porphyrin-containing compound metabolism; heme A biosynthesis; heme A from heme O: step 1/1.</text>
</comment>
<comment type="subunit">
    <text evidence="12">Interacts with CtaB.</text>
</comment>
<evidence type="ECO:0000256" key="9">
    <source>
        <dbReference type="ARBA" id="ARBA00023136"/>
    </source>
</evidence>
<evidence type="ECO:0000256" key="6">
    <source>
        <dbReference type="ARBA" id="ARBA00023002"/>
    </source>
</evidence>
<feature type="transmembrane region" description="Helical" evidence="12">
    <location>
        <begin position="274"/>
        <end position="293"/>
    </location>
</feature>
<feature type="transmembrane region" description="Helical" evidence="12">
    <location>
        <begin position="305"/>
        <end position="324"/>
    </location>
</feature>
<dbReference type="GO" id="GO:0006784">
    <property type="term" value="P:heme A biosynthetic process"/>
    <property type="evidence" value="ECO:0007669"/>
    <property type="project" value="UniProtKB-UniRule"/>
</dbReference>
<dbReference type="GO" id="GO:0005886">
    <property type="term" value="C:plasma membrane"/>
    <property type="evidence" value="ECO:0007669"/>
    <property type="project" value="UniProtKB-SubCell"/>
</dbReference>
<evidence type="ECO:0000256" key="8">
    <source>
        <dbReference type="ARBA" id="ARBA00023133"/>
    </source>
</evidence>
<comment type="caution">
    <text evidence="13">The sequence shown here is derived from an EMBL/GenBank/DDBJ whole genome shotgun (WGS) entry which is preliminary data.</text>
</comment>
<dbReference type="OrthoDB" id="9793156at2"/>
<feature type="transmembrane region" description="Helical" evidence="12">
    <location>
        <begin position="173"/>
        <end position="193"/>
    </location>
</feature>
<dbReference type="EC" id="1.17.99.9" evidence="12"/>
<gene>
    <name evidence="12" type="primary">ctaA</name>
    <name evidence="13" type="ORF">E4O86_12300</name>
</gene>
<evidence type="ECO:0000256" key="7">
    <source>
        <dbReference type="ARBA" id="ARBA00023004"/>
    </source>
</evidence>
<feature type="transmembrane region" description="Helical" evidence="12">
    <location>
        <begin position="205"/>
        <end position="228"/>
    </location>
</feature>
<dbReference type="PANTHER" id="PTHR23289:SF2">
    <property type="entry name" value="CYTOCHROME C OXIDASE ASSEMBLY PROTEIN COX15 HOMOLOG"/>
    <property type="match status" value="1"/>
</dbReference>